<proteinExistence type="predicted"/>
<keyword evidence="2" id="KW-1185">Reference proteome</keyword>
<organism evidence="1 2">
    <name type="scientific">Kordia antarctica</name>
    <dbReference type="NCBI Taxonomy" id="1218801"/>
    <lineage>
        <taxon>Bacteria</taxon>
        <taxon>Pseudomonadati</taxon>
        <taxon>Bacteroidota</taxon>
        <taxon>Flavobacteriia</taxon>
        <taxon>Flavobacteriales</taxon>
        <taxon>Flavobacteriaceae</taxon>
        <taxon>Kordia</taxon>
    </lineage>
</organism>
<dbReference type="Proteomes" id="UP000464657">
    <property type="component" value="Chromosome"/>
</dbReference>
<dbReference type="KEGG" id="kan:IMCC3317_14250"/>
<dbReference type="AlphaFoldDB" id="A0A7L4ZHG2"/>
<dbReference type="EMBL" id="CP019288">
    <property type="protein sequence ID" value="QHI36072.1"/>
    <property type="molecule type" value="Genomic_DNA"/>
</dbReference>
<gene>
    <name evidence="1" type="ORF">IMCC3317_14250</name>
</gene>
<evidence type="ECO:0000313" key="2">
    <source>
        <dbReference type="Proteomes" id="UP000464657"/>
    </source>
</evidence>
<protein>
    <submittedName>
        <fullName evidence="1">Uncharacterized protein</fullName>
    </submittedName>
</protein>
<name>A0A7L4ZHG2_9FLAO</name>
<accession>A0A7L4ZHG2</accession>
<reference evidence="1 2" key="1">
    <citation type="journal article" date="2013" name="Int. J. Syst. Evol. Microbiol.">
        <title>Kordia antarctica sp. nov., isolated from Antarctic seawater.</title>
        <authorList>
            <person name="Baek K."/>
            <person name="Choi A."/>
            <person name="Kang I."/>
            <person name="Lee K."/>
            <person name="Cho J.C."/>
        </authorList>
    </citation>
    <scope>NUCLEOTIDE SEQUENCE [LARGE SCALE GENOMIC DNA]</scope>
    <source>
        <strain evidence="1 2">IMCC3317</strain>
    </source>
</reference>
<sequence>MKKKNLTSFKLNKKSISNLKSPIEVIGGGKTIHKCSHLLTCPLGMCADPGNN</sequence>
<evidence type="ECO:0000313" key="1">
    <source>
        <dbReference type="EMBL" id="QHI36072.1"/>
    </source>
</evidence>